<evidence type="ECO:0000313" key="1">
    <source>
        <dbReference type="EMBL" id="CAB4167891.1"/>
    </source>
</evidence>
<protein>
    <submittedName>
        <fullName evidence="1">Uncharacterized protein</fullName>
    </submittedName>
</protein>
<name>A0A6J5PEK0_9CAUD</name>
<gene>
    <name evidence="1" type="ORF">UFOVP868_63</name>
</gene>
<accession>A0A6J5PEK0</accession>
<sequence>MTLIDRINAFLDRHAMEATRFGTLALNDSHLVFDIRNGRKLRRATVRRIEEFMNRLDANP</sequence>
<reference evidence="1" key="1">
    <citation type="submission" date="2020-04" db="EMBL/GenBank/DDBJ databases">
        <authorList>
            <person name="Chiriac C."/>
            <person name="Salcher M."/>
            <person name="Ghai R."/>
            <person name="Kavagutti S V."/>
        </authorList>
    </citation>
    <scope>NUCLEOTIDE SEQUENCE</scope>
</reference>
<dbReference type="EMBL" id="LR796817">
    <property type="protein sequence ID" value="CAB4167891.1"/>
    <property type="molecule type" value="Genomic_DNA"/>
</dbReference>
<organism evidence="1">
    <name type="scientific">uncultured Caudovirales phage</name>
    <dbReference type="NCBI Taxonomy" id="2100421"/>
    <lineage>
        <taxon>Viruses</taxon>
        <taxon>Duplodnaviria</taxon>
        <taxon>Heunggongvirae</taxon>
        <taxon>Uroviricota</taxon>
        <taxon>Caudoviricetes</taxon>
        <taxon>Peduoviridae</taxon>
        <taxon>Maltschvirus</taxon>
        <taxon>Maltschvirus maltsch</taxon>
    </lineage>
</organism>
<proteinExistence type="predicted"/>